<gene>
    <name evidence="13" type="ORF">CTAYLR_003628</name>
</gene>
<dbReference type="EMBL" id="JAQMWT010000388">
    <property type="protein sequence ID" value="KAJ8602249.1"/>
    <property type="molecule type" value="Genomic_DNA"/>
</dbReference>
<feature type="binding site" evidence="8">
    <location>
        <position position="63"/>
    </location>
    <ligand>
        <name>FAD</name>
        <dbReference type="ChEBI" id="CHEBI:57692"/>
    </ligand>
</feature>
<feature type="active site" description="Proton acceptor" evidence="7">
    <location>
        <position position="472"/>
    </location>
</feature>
<keyword evidence="14" id="KW-1185">Reference proteome</keyword>
<dbReference type="PIRSF" id="PIRSF000350">
    <property type="entry name" value="Mercury_reductase_MerA"/>
    <property type="match status" value="1"/>
</dbReference>
<evidence type="ECO:0000256" key="7">
    <source>
        <dbReference type="PIRSR" id="PIRSR000350-2"/>
    </source>
</evidence>
<dbReference type="PRINTS" id="PR00368">
    <property type="entry name" value="FADPNR"/>
</dbReference>
<dbReference type="GO" id="GO:0050660">
    <property type="term" value="F:flavin adenine dinucleotide binding"/>
    <property type="evidence" value="ECO:0007669"/>
    <property type="project" value="InterPro"/>
</dbReference>
<dbReference type="InterPro" id="IPR036188">
    <property type="entry name" value="FAD/NAD-bd_sf"/>
</dbReference>
<keyword evidence="5" id="KW-1015">Disulfide bond</keyword>
<dbReference type="GO" id="GO:0034599">
    <property type="term" value="P:cellular response to oxidative stress"/>
    <property type="evidence" value="ECO:0007669"/>
    <property type="project" value="TreeGrafter"/>
</dbReference>
<dbReference type="FunFam" id="3.50.50.60:FF:000235">
    <property type="entry name" value="Glutathione reductase"/>
    <property type="match status" value="1"/>
</dbReference>
<feature type="binding site" evidence="8">
    <location>
        <position position="293"/>
    </location>
    <ligand>
        <name>NAD(+)</name>
        <dbReference type="ChEBI" id="CHEBI:57540"/>
    </ligand>
</feature>
<evidence type="ECO:0000256" key="6">
    <source>
        <dbReference type="ARBA" id="ARBA00023284"/>
    </source>
</evidence>
<dbReference type="InterPro" id="IPR016156">
    <property type="entry name" value="FAD/NAD-linked_Rdtase_dimer_sf"/>
</dbReference>
<keyword evidence="8" id="KW-0547">Nucleotide-binding</keyword>
<comment type="caution">
    <text evidence="13">The sequence shown here is derived from an EMBL/GenBank/DDBJ whole genome shotgun (WGS) entry which is preliminary data.</text>
</comment>
<dbReference type="GO" id="GO:0045454">
    <property type="term" value="P:cell redox homeostasis"/>
    <property type="evidence" value="ECO:0007669"/>
    <property type="project" value="InterPro"/>
</dbReference>
<comment type="similarity">
    <text evidence="1 10">Belongs to the class-I pyridine nucleotide-disulfide oxidoreductase family.</text>
</comment>
<evidence type="ECO:0000256" key="8">
    <source>
        <dbReference type="PIRSR" id="PIRSR000350-3"/>
    </source>
</evidence>
<keyword evidence="6 10" id="KW-0676">Redox-active center</keyword>
<name>A0AAD7XL72_9STRA</name>
<dbReference type="Gene3D" id="3.50.50.60">
    <property type="entry name" value="FAD/NAD(P)-binding domain"/>
    <property type="match status" value="2"/>
</dbReference>
<dbReference type="PRINTS" id="PR00411">
    <property type="entry name" value="PNDRDTASEI"/>
</dbReference>
<dbReference type="PANTHER" id="PTHR42737:SF2">
    <property type="entry name" value="GLUTATHIONE REDUCTASE"/>
    <property type="match status" value="1"/>
</dbReference>
<feature type="disulfide bond" description="Redox-active" evidence="9">
    <location>
        <begin position="54"/>
        <end position="59"/>
    </location>
</feature>
<evidence type="ECO:0000256" key="10">
    <source>
        <dbReference type="RuleBase" id="RU003691"/>
    </source>
</evidence>
<dbReference type="Gene3D" id="3.30.390.30">
    <property type="match status" value="1"/>
</dbReference>
<dbReference type="InterPro" id="IPR023753">
    <property type="entry name" value="FAD/NAD-binding_dom"/>
</dbReference>
<evidence type="ECO:0000256" key="9">
    <source>
        <dbReference type="PIRSR" id="PIRSR000350-4"/>
    </source>
</evidence>
<evidence type="ECO:0000259" key="11">
    <source>
        <dbReference type="Pfam" id="PF02852"/>
    </source>
</evidence>
<dbReference type="GO" id="GO:0005829">
    <property type="term" value="C:cytosol"/>
    <property type="evidence" value="ECO:0007669"/>
    <property type="project" value="TreeGrafter"/>
</dbReference>
<evidence type="ECO:0008006" key="15">
    <source>
        <dbReference type="Google" id="ProtNLM"/>
    </source>
</evidence>
<accession>A0AAD7XL72</accession>
<evidence type="ECO:0000256" key="4">
    <source>
        <dbReference type="ARBA" id="ARBA00023002"/>
    </source>
</evidence>
<dbReference type="SUPFAM" id="SSF55424">
    <property type="entry name" value="FAD/NAD-linked reductases, dimerisation (C-terminal) domain"/>
    <property type="match status" value="1"/>
</dbReference>
<evidence type="ECO:0000259" key="12">
    <source>
        <dbReference type="Pfam" id="PF07992"/>
    </source>
</evidence>
<evidence type="ECO:0000313" key="14">
    <source>
        <dbReference type="Proteomes" id="UP001230188"/>
    </source>
</evidence>
<dbReference type="GO" id="GO:0004362">
    <property type="term" value="F:glutathione-disulfide reductase (NADPH) activity"/>
    <property type="evidence" value="ECO:0007669"/>
    <property type="project" value="TreeGrafter"/>
</dbReference>
<dbReference type="GO" id="GO:0006749">
    <property type="term" value="P:glutathione metabolic process"/>
    <property type="evidence" value="ECO:0007669"/>
    <property type="project" value="TreeGrafter"/>
</dbReference>
<feature type="domain" description="FAD/NAD(P)-binding" evidence="12">
    <location>
        <begin position="6"/>
        <end position="349"/>
    </location>
</feature>
<dbReference type="PANTHER" id="PTHR42737">
    <property type="entry name" value="GLUTATHIONE REDUCTASE"/>
    <property type="match status" value="1"/>
</dbReference>
<feature type="binding site" evidence="8">
    <location>
        <begin position="203"/>
        <end position="210"/>
    </location>
    <ligand>
        <name>NAD(+)</name>
        <dbReference type="ChEBI" id="CHEBI:57540"/>
    </ligand>
</feature>
<keyword evidence="8" id="KW-0520">NAD</keyword>
<keyword evidence="4 10" id="KW-0560">Oxidoreductase</keyword>
<protein>
    <recommendedName>
        <fullName evidence="15">Glutathione-disulfide reductase</fullName>
    </recommendedName>
</protein>
<feature type="binding site" evidence="8">
    <location>
        <position position="333"/>
    </location>
    <ligand>
        <name>FAD</name>
        <dbReference type="ChEBI" id="CHEBI:57692"/>
    </ligand>
</feature>
<dbReference type="InterPro" id="IPR001100">
    <property type="entry name" value="Pyr_nuc-diS_OxRdtase"/>
</dbReference>
<dbReference type="Pfam" id="PF07992">
    <property type="entry name" value="Pyr_redox_2"/>
    <property type="match status" value="1"/>
</dbReference>
<dbReference type="NCBIfam" id="NF004776">
    <property type="entry name" value="PRK06116.1"/>
    <property type="match status" value="1"/>
</dbReference>
<evidence type="ECO:0000256" key="3">
    <source>
        <dbReference type="ARBA" id="ARBA00022827"/>
    </source>
</evidence>
<evidence type="ECO:0000256" key="2">
    <source>
        <dbReference type="ARBA" id="ARBA00022630"/>
    </source>
</evidence>
<sequence>MNGKRYDVIVVGGGSGGSAFCKRAAGYGARVAIIDRGVKYVDGVRVGAGAGGTCVNVGCVPKKLMFNAAAVKEAISPETGVAEGYGWTIPMDSVSFNWAGLKKKRDAYVQRLSDGYVNGWKKAGVDVYGGAARFADRGNGETPSIKTIEIENDGSLEVLEADRVVIACGGKPSLPPIPGTELCITSDGFFDLEVQPKKVAVVGAGYIAVEMAGILHALGSETHLFFRGATVLRHGFDPFVVTQLMEAMRSHGPALHANSTPASVSAAPDGTKTLTLADGSEFGGFDVVLMATGRDPLGSSLNLPASISLDNKGYVVVDEYENTTEKNVCALGDATTSGYELTPVAIAAGRRLADRLFGGEPRARIEYKDVATVVFSHPPIGTVGLTEPEARQKFGDANVAVKQSAFGSMLFAFNDPDHKVKTGLKLVTVLPTETVVGLHCIGPFSDEMLQGFAIAVRMGATRRDFEASVAIHPTIAEEFVTFGGWGQKKTTDGTLKPWLAPYLDPKPWSSKTLFALGSLAGAAATTALFLLKSLKST</sequence>
<evidence type="ECO:0000256" key="5">
    <source>
        <dbReference type="ARBA" id="ARBA00023157"/>
    </source>
</evidence>
<dbReference type="AlphaFoldDB" id="A0AAD7XL72"/>
<dbReference type="InterPro" id="IPR004099">
    <property type="entry name" value="Pyr_nucl-diS_OxRdtase_dimer"/>
</dbReference>
<feature type="domain" description="Pyridine nucleotide-disulphide oxidoreductase dimerisation" evidence="11">
    <location>
        <begin position="370"/>
        <end position="481"/>
    </location>
</feature>
<keyword evidence="3 8" id="KW-0274">FAD</keyword>
<evidence type="ECO:0000256" key="1">
    <source>
        <dbReference type="ARBA" id="ARBA00007532"/>
    </source>
</evidence>
<reference evidence="13" key="1">
    <citation type="submission" date="2023-01" db="EMBL/GenBank/DDBJ databases">
        <title>Metagenome sequencing of chrysophaentin producing Chrysophaeum taylorii.</title>
        <authorList>
            <person name="Davison J."/>
            <person name="Bewley C."/>
        </authorList>
    </citation>
    <scope>NUCLEOTIDE SEQUENCE</scope>
    <source>
        <strain evidence="13">NIES-1699</strain>
    </source>
</reference>
<dbReference type="InterPro" id="IPR012999">
    <property type="entry name" value="Pyr_OxRdtase_I_AS"/>
</dbReference>
<comment type="cofactor">
    <cofactor evidence="8">
        <name>FAD</name>
        <dbReference type="ChEBI" id="CHEBI:57692"/>
    </cofactor>
    <text evidence="8">Binds 1 FAD per subunit.</text>
</comment>
<dbReference type="Pfam" id="PF02852">
    <property type="entry name" value="Pyr_redox_dim"/>
    <property type="match status" value="1"/>
</dbReference>
<evidence type="ECO:0000313" key="13">
    <source>
        <dbReference type="EMBL" id="KAJ8602249.1"/>
    </source>
</evidence>
<dbReference type="PROSITE" id="PS00076">
    <property type="entry name" value="PYRIDINE_REDOX_1"/>
    <property type="match status" value="1"/>
</dbReference>
<keyword evidence="2 10" id="KW-0285">Flavoprotein</keyword>
<dbReference type="Proteomes" id="UP001230188">
    <property type="component" value="Unassembled WGS sequence"/>
</dbReference>
<proteinExistence type="inferred from homology"/>
<dbReference type="GO" id="GO:0005739">
    <property type="term" value="C:mitochondrion"/>
    <property type="evidence" value="ECO:0007669"/>
    <property type="project" value="TreeGrafter"/>
</dbReference>
<dbReference type="SUPFAM" id="SSF51905">
    <property type="entry name" value="FAD/NAD(P)-binding domain"/>
    <property type="match status" value="1"/>
</dbReference>
<organism evidence="13 14">
    <name type="scientific">Chrysophaeum taylorii</name>
    <dbReference type="NCBI Taxonomy" id="2483200"/>
    <lineage>
        <taxon>Eukaryota</taxon>
        <taxon>Sar</taxon>
        <taxon>Stramenopiles</taxon>
        <taxon>Ochrophyta</taxon>
        <taxon>Pelagophyceae</taxon>
        <taxon>Pelagomonadales</taxon>
        <taxon>Pelagomonadaceae</taxon>
        <taxon>Chrysophaeum</taxon>
    </lineage>
</organism>
<dbReference type="InterPro" id="IPR046952">
    <property type="entry name" value="GSHR/TRXR-like"/>
</dbReference>